<accession>A0A1H7CZ49</accession>
<reference evidence="2" key="1">
    <citation type="submission" date="2016-10" db="EMBL/GenBank/DDBJ databases">
        <authorList>
            <person name="Varghese N."/>
            <person name="Submissions S."/>
        </authorList>
    </citation>
    <scope>NUCLEOTIDE SEQUENCE [LARGE SCALE GENOMIC DNA]</scope>
    <source>
        <strain evidence="2">CGMCC 1.10218</strain>
    </source>
</reference>
<dbReference type="AlphaFoldDB" id="A0A1H7CZ49"/>
<evidence type="ECO:0008006" key="3">
    <source>
        <dbReference type="Google" id="ProtNLM"/>
    </source>
</evidence>
<dbReference type="Pfam" id="PF03860">
    <property type="entry name" value="Csp"/>
    <property type="match status" value="1"/>
</dbReference>
<dbReference type="InterPro" id="IPR044543">
    <property type="entry name" value="YHJQ-like"/>
</dbReference>
<dbReference type="OrthoDB" id="5396211at2"/>
<protein>
    <recommendedName>
        <fullName evidence="3">Four-helix bundle copper-binding protein</fullName>
    </recommendedName>
</protein>
<gene>
    <name evidence="1" type="ORF">SAMN04488058_1483</name>
</gene>
<dbReference type="CDD" id="cd08026">
    <property type="entry name" value="DUF326"/>
    <property type="match status" value="1"/>
</dbReference>
<evidence type="ECO:0000313" key="1">
    <source>
        <dbReference type="EMBL" id="SEJ94444.1"/>
    </source>
</evidence>
<keyword evidence="2" id="KW-1185">Reference proteome</keyword>
<evidence type="ECO:0000313" key="2">
    <source>
        <dbReference type="Proteomes" id="UP000199223"/>
    </source>
</evidence>
<dbReference type="RefSeq" id="WP_092265899.1">
    <property type="nucleotide sequence ID" value="NZ_FNZA01000048.1"/>
</dbReference>
<dbReference type="PANTHER" id="PTHR37310">
    <property type="entry name" value="CYTOPLASMIC PROTEIN-RELATED"/>
    <property type="match status" value="1"/>
</dbReference>
<dbReference type="STRING" id="856736.SAMN04488058_1483"/>
<dbReference type="Proteomes" id="UP000199223">
    <property type="component" value="Unassembled WGS sequence"/>
</dbReference>
<sequence length="141" mass="15263">MTIPDTSAMTRMLQTHPRGAQVQNQQALLACIEACFECAQVCTACADACLAEPDVQMVIHCIRLNLDCADICNATGRVLARQTEPQAEVVRDQLRACLTACQACGTECRKHAGHHEHCGVCGESCRRCEQACQNLLSTLSA</sequence>
<dbReference type="PANTHER" id="PTHR37310:SF1">
    <property type="entry name" value="CYTOPLASMIC PROTEIN"/>
    <property type="match status" value="1"/>
</dbReference>
<dbReference type="EMBL" id="FNZA01000048">
    <property type="protein sequence ID" value="SEJ94444.1"/>
    <property type="molecule type" value="Genomic_DNA"/>
</dbReference>
<name>A0A1H7CZ49_9DEIO</name>
<dbReference type="InterPro" id="IPR005560">
    <property type="entry name" value="Csp_YhjQ"/>
</dbReference>
<dbReference type="Gene3D" id="1.20.1270.360">
    <property type="match status" value="1"/>
</dbReference>
<organism evidence="1 2">
    <name type="scientific">Deinococcus reticulitermitis</name>
    <dbReference type="NCBI Taxonomy" id="856736"/>
    <lineage>
        <taxon>Bacteria</taxon>
        <taxon>Thermotogati</taxon>
        <taxon>Deinococcota</taxon>
        <taxon>Deinococci</taxon>
        <taxon>Deinococcales</taxon>
        <taxon>Deinococcaceae</taxon>
        <taxon>Deinococcus</taxon>
    </lineage>
</organism>
<proteinExistence type="predicted"/>